<gene>
    <name evidence="2" type="ORF">IAQ67_15410</name>
</gene>
<accession>A0A7H0Y2I4</accession>
<dbReference type="AlphaFoldDB" id="A0A7H0Y2I4"/>
<proteinExistence type="predicted"/>
<sequence>MISCETALAINSSLITEEDLVIFTSFSGETKMIKGVVRASKIKNVMIAAITKFGSNFLFEHNRLCILF</sequence>
<evidence type="ECO:0000313" key="3">
    <source>
        <dbReference type="Proteomes" id="UP000516384"/>
    </source>
</evidence>
<protein>
    <submittedName>
        <fullName evidence="2">SIS domain-containing protein</fullName>
    </submittedName>
</protein>
<dbReference type="GO" id="GO:0097367">
    <property type="term" value="F:carbohydrate derivative binding"/>
    <property type="evidence" value="ECO:0007669"/>
    <property type="project" value="InterPro"/>
</dbReference>
<dbReference type="Gene3D" id="3.40.50.10490">
    <property type="entry name" value="Glucose-6-phosphate isomerase like protein, domain 1"/>
    <property type="match status" value="1"/>
</dbReference>
<dbReference type="SUPFAM" id="SSF53697">
    <property type="entry name" value="SIS domain"/>
    <property type="match status" value="1"/>
</dbReference>
<dbReference type="Pfam" id="PF01380">
    <property type="entry name" value="SIS"/>
    <property type="match status" value="1"/>
</dbReference>
<dbReference type="Proteomes" id="UP000516384">
    <property type="component" value="Chromosome"/>
</dbReference>
<feature type="domain" description="SIS" evidence="1">
    <location>
        <begin position="13"/>
        <end position="66"/>
    </location>
</feature>
<dbReference type="EMBL" id="CP061172">
    <property type="protein sequence ID" value="QNR65292.1"/>
    <property type="molecule type" value="Genomic_DNA"/>
</dbReference>
<reference evidence="2 3" key="1">
    <citation type="submission" date="2020-09" db="EMBL/GenBank/DDBJ databases">
        <title>Characterization of Paenibacillus peoriae strain ZF390 with broad-spectrum antimicrobial activity as a potential biocontrol agent.</title>
        <authorList>
            <person name="Li L."/>
            <person name="Zhao Y."/>
            <person name="Li B."/>
            <person name="Xie X."/>
        </authorList>
    </citation>
    <scope>NUCLEOTIDE SEQUENCE [LARGE SCALE GENOMIC DNA]</scope>
    <source>
        <strain evidence="2 3">ZF390</strain>
    </source>
</reference>
<dbReference type="InterPro" id="IPR001347">
    <property type="entry name" value="SIS_dom"/>
</dbReference>
<name>A0A7H0Y2I4_9BACL</name>
<dbReference type="GO" id="GO:1901135">
    <property type="term" value="P:carbohydrate derivative metabolic process"/>
    <property type="evidence" value="ECO:0007669"/>
    <property type="project" value="InterPro"/>
</dbReference>
<evidence type="ECO:0000313" key="2">
    <source>
        <dbReference type="EMBL" id="QNR65292.1"/>
    </source>
</evidence>
<dbReference type="InterPro" id="IPR046348">
    <property type="entry name" value="SIS_dom_sf"/>
</dbReference>
<evidence type="ECO:0000259" key="1">
    <source>
        <dbReference type="Pfam" id="PF01380"/>
    </source>
</evidence>
<organism evidence="2 3">
    <name type="scientific">Paenibacillus peoriae</name>
    <dbReference type="NCBI Taxonomy" id="59893"/>
    <lineage>
        <taxon>Bacteria</taxon>
        <taxon>Bacillati</taxon>
        <taxon>Bacillota</taxon>
        <taxon>Bacilli</taxon>
        <taxon>Bacillales</taxon>
        <taxon>Paenibacillaceae</taxon>
        <taxon>Paenibacillus</taxon>
    </lineage>
</organism>